<evidence type="ECO:0000313" key="4">
    <source>
        <dbReference type="Proteomes" id="UP000035170"/>
    </source>
</evidence>
<organism evidence="3 4">
    <name type="scientific">Variovorax paradoxus</name>
    <dbReference type="NCBI Taxonomy" id="34073"/>
    <lineage>
        <taxon>Bacteria</taxon>
        <taxon>Pseudomonadati</taxon>
        <taxon>Pseudomonadota</taxon>
        <taxon>Betaproteobacteria</taxon>
        <taxon>Burkholderiales</taxon>
        <taxon>Comamonadaceae</taxon>
        <taxon>Variovorax</taxon>
    </lineage>
</organism>
<accession>A0A0H2LZI8</accession>
<dbReference type="PANTHER" id="PTHR22911:SF135">
    <property type="entry name" value="BLR4310 PROTEIN"/>
    <property type="match status" value="1"/>
</dbReference>
<proteinExistence type="predicted"/>
<comment type="caution">
    <text evidence="3">The sequence shown here is derived from an EMBL/GenBank/DDBJ whole genome shotgun (WGS) entry which is preliminary data.</text>
</comment>
<evidence type="ECO:0000259" key="2">
    <source>
        <dbReference type="Pfam" id="PF00892"/>
    </source>
</evidence>
<dbReference type="InterPro" id="IPR000620">
    <property type="entry name" value="EamA_dom"/>
</dbReference>
<feature type="domain" description="EamA" evidence="2">
    <location>
        <begin position="157"/>
        <end position="287"/>
    </location>
</feature>
<keyword evidence="4" id="KW-1185">Reference proteome</keyword>
<dbReference type="GO" id="GO:0016020">
    <property type="term" value="C:membrane"/>
    <property type="evidence" value="ECO:0007669"/>
    <property type="project" value="InterPro"/>
</dbReference>
<feature type="transmembrane region" description="Helical" evidence="1">
    <location>
        <begin position="100"/>
        <end position="118"/>
    </location>
</feature>
<sequence length="309" mass="32447">MLLRLTHGGAVWLMVAVTLMWATAGVVTRHLAQAHSFEITFWRSFFTMLALLVILPLWRGRAVFSQIRSGGRELWISGVCWTVMFTAFMVALTLASTASVLVTMSLGPLLTALAARVFIGHRLPVRTWVAIVVAGLGIAWMYGTQLVQGGAAGGSLLGTLVALCVPLAGATNWTVVQHARAKGHDIDLVPAVLIGAALSALLTLPFALPFQANAHDLGLLAFLGVFQLAIPCVLAVLCVQVLKAPEVALLALLEVIFGIALAWIGAGEEPAASVLTGGALVIGALVFNELLALRGRRATVADTALPSAH</sequence>
<protein>
    <submittedName>
        <fullName evidence="3">EamA-like transporter family protein</fullName>
    </submittedName>
</protein>
<feature type="transmembrane region" description="Helical" evidence="1">
    <location>
        <begin position="125"/>
        <end position="143"/>
    </location>
</feature>
<dbReference type="EMBL" id="JZWI01000018">
    <property type="protein sequence ID" value="KLN55226.1"/>
    <property type="molecule type" value="Genomic_DNA"/>
</dbReference>
<feature type="transmembrane region" description="Helical" evidence="1">
    <location>
        <begin position="155"/>
        <end position="176"/>
    </location>
</feature>
<evidence type="ECO:0000313" key="3">
    <source>
        <dbReference type="EMBL" id="KLN55226.1"/>
    </source>
</evidence>
<name>A0A0H2LZI8_VARPD</name>
<dbReference type="InterPro" id="IPR037185">
    <property type="entry name" value="EmrE-like"/>
</dbReference>
<gene>
    <name evidence="3" type="ORF">VPARA_35780</name>
</gene>
<dbReference type="PANTHER" id="PTHR22911">
    <property type="entry name" value="ACYL-MALONYL CONDENSING ENZYME-RELATED"/>
    <property type="match status" value="1"/>
</dbReference>
<feature type="transmembrane region" description="Helical" evidence="1">
    <location>
        <begin position="220"/>
        <end position="242"/>
    </location>
</feature>
<feature type="domain" description="EamA" evidence="2">
    <location>
        <begin position="10"/>
        <end position="142"/>
    </location>
</feature>
<feature type="transmembrane region" description="Helical" evidence="1">
    <location>
        <begin position="40"/>
        <end position="58"/>
    </location>
</feature>
<reference evidence="3 4" key="1">
    <citation type="submission" date="2015-03" db="EMBL/GenBank/DDBJ databases">
        <title>Genome sequence of Variovorax paradoxus TBEA6.</title>
        <authorList>
            <person name="Poehlein A."/>
            <person name="Schuldes J."/>
            <person name="Wuebbeler J.H."/>
            <person name="Hiessl S."/>
            <person name="Steinbuechel A."/>
            <person name="Daniel R."/>
        </authorList>
    </citation>
    <scope>NUCLEOTIDE SEQUENCE [LARGE SCALE GENOMIC DNA]</scope>
    <source>
        <strain evidence="3 4">TBEA6</strain>
    </source>
</reference>
<feature type="transmembrane region" description="Helical" evidence="1">
    <location>
        <begin position="247"/>
        <end position="266"/>
    </location>
</feature>
<dbReference type="SUPFAM" id="SSF103481">
    <property type="entry name" value="Multidrug resistance efflux transporter EmrE"/>
    <property type="match status" value="2"/>
</dbReference>
<feature type="transmembrane region" description="Helical" evidence="1">
    <location>
        <begin position="74"/>
        <end position="94"/>
    </location>
</feature>
<feature type="transmembrane region" description="Helical" evidence="1">
    <location>
        <begin position="272"/>
        <end position="291"/>
    </location>
</feature>
<evidence type="ECO:0000256" key="1">
    <source>
        <dbReference type="SAM" id="Phobius"/>
    </source>
</evidence>
<keyword evidence="1" id="KW-1133">Transmembrane helix</keyword>
<keyword evidence="1" id="KW-0812">Transmembrane</keyword>
<feature type="transmembrane region" description="Helical" evidence="1">
    <location>
        <begin position="188"/>
        <end position="208"/>
    </location>
</feature>
<dbReference type="RefSeq" id="WP_196305708.1">
    <property type="nucleotide sequence ID" value="NZ_JZWI01000018.1"/>
</dbReference>
<keyword evidence="1" id="KW-0472">Membrane</keyword>
<dbReference type="PATRIC" id="fig|34073.19.peg.3666"/>
<dbReference type="Pfam" id="PF00892">
    <property type="entry name" value="EamA"/>
    <property type="match status" value="2"/>
</dbReference>
<dbReference type="AlphaFoldDB" id="A0A0H2LZI8"/>
<dbReference type="Proteomes" id="UP000035170">
    <property type="component" value="Unassembled WGS sequence"/>
</dbReference>